<dbReference type="SUPFAM" id="SSF109905">
    <property type="entry name" value="Surp module (SWAP domain)"/>
    <property type="match status" value="1"/>
</dbReference>
<dbReference type="SUPFAM" id="SSF48464">
    <property type="entry name" value="ENTH/VHS domain"/>
    <property type="match status" value="1"/>
</dbReference>
<dbReference type="PANTHER" id="PTHR23140:SF0">
    <property type="entry name" value="U2 SNRNP-ASSOCIATED SURP MOTIF-CONTAINING PROTEIN"/>
    <property type="match status" value="1"/>
</dbReference>
<dbReference type="Pfam" id="PF01805">
    <property type="entry name" value="Surp"/>
    <property type="match status" value="1"/>
</dbReference>
<dbReference type="CDD" id="cd12223">
    <property type="entry name" value="RRM_SR140"/>
    <property type="match status" value="1"/>
</dbReference>
<feature type="domain" description="RRM" evidence="4">
    <location>
        <begin position="175"/>
        <end position="256"/>
    </location>
</feature>
<keyword evidence="8" id="KW-1185">Reference proteome</keyword>
<dbReference type="Gene3D" id="3.30.70.330">
    <property type="match status" value="1"/>
</dbReference>
<reference evidence="7 8" key="1">
    <citation type="journal article" date="2015" name="Genome Biol. Evol.">
        <title>Phylogenomic analyses indicate that early fungi evolved digesting cell walls of algal ancestors of land plants.</title>
        <authorList>
            <person name="Chang Y."/>
            <person name="Wang S."/>
            <person name="Sekimoto S."/>
            <person name="Aerts A.L."/>
            <person name="Choi C."/>
            <person name="Clum A."/>
            <person name="LaButti K.M."/>
            <person name="Lindquist E.A."/>
            <person name="Yee Ngan C."/>
            <person name="Ohm R.A."/>
            <person name="Salamov A.A."/>
            <person name="Grigoriev I.V."/>
            <person name="Spatafora J.W."/>
            <person name="Berbee M.L."/>
        </authorList>
    </citation>
    <scope>NUCLEOTIDE SEQUENCE [LARGE SCALE GENOMIC DNA]</scope>
    <source>
        <strain evidence="7 8">NRRL 28638</strain>
    </source>
</reference>
<dbReference type="InterPro" id="IPR012677">
    <property type="entry name" value="Nucleotide-bd_a/b_plait_sf"/>
</dbReference>
<dbReference type="OMA" id="MIFCTRH"/>
<evidence type="ECO:0000259" key="5">
    <source>
        <dbReference type="PROSITE" id="PS50128"/>
    </source>
</evidence>
<dbReference type="PROSITE" id="PS51391">
    <property type="entry name" value="CID"/>
    <property type="match status" value="1"/>
</dbReference>
<evidence type="ECO:0000259" key="6">
    <source>
        <dbReference type="PROSITE" id="PS51391"/>
    </source>
</evidence>
<evidence type="ECO:0000256" key="2">
    <source>
        <dbReference type="PROSITE-ProRule" id="PRU00176"/>
    </source>
</evidence>
<evidence type="ECO:0000256" key="1">
    <source>
        <dbReference type="ARBA" id="ARBA00022884"/>
    </source>
</evidence>
<feature type="compositionally biased region" description="Polar residues" evidence="3">
    <location>
        <begin position="575"/>
        <end position="586"/>
    </location>
</feature>
<dbReference type="EMBL" id="KQ964465">
    <property type="protein sequence ID" value="KXN71857.1"/>
    <property type="molecule type" value="Genomic_DNA"/>
</dbReference>
<evidence type="ECO:0000313" key="8">
    <source>
        <dbReference type="Proteomes" id="UP000070444"/>
    </source>
</evidence>
<dbReference type="OrthoDB" id="377209at2759"/>
<gene>
    <name evidence="7" type="ORF">CONCODRAFT_69496</name>
</gene>
<feature type="domain" description="CID" evidence="6">
    <location>
        <begin position="412"/>
        <end position="559"/>
    </location>
</feature>
<dbReference type="InterPro" id="IPR035009">
    <property type="entry name" value="SR140_RRM"/>
</dbReference>
<name>A0A137PA29_CONC2</name>
<feature type="domain" description="SURP motif" evidence="5">
    <location>
        <begin position="306"/>
        <end position="349"/>
    </location>
</feature>
<dbReference type="SMART" id="SM00582">
    <property type="entry name" value="RPR"/>
    <property type="match status" value="1"/>
</dbReference>
<dbReference type="InterPro" id="IPR035979">
    <property type="entry name" value="RBD_domain_sf"/>
</dbReference>
<dbReference type="GO" id="GO:0005634">
    <property type="term" value="C:nucleus"/>
    <property type="evidence" value="ECO:0007669"/>
    <property type="project" value="TreeGrafter"/>
</dbReference>
<proteinExistence type="predicted"/>
<dbReference type="InterPro" id="IPR008942">
    <property type="entry name" value="ENTH_VHS"/>
</dbReference>
<evidence type="ECO:0000313" key="7">
    <source>
        <dbReference type="EMBL" id="KXN71857.1"/>
    </source>
</evidence>
<dbReference type="AlphaFoldDB" id="A0A137PA29"/>
<organism evidence="7 8">
    <name type="scientific">Conidiobolus coronatus (strain ATCC 28846 / CBS 209.66 / NRRL 28638)</name>
    <name type="common">Delacroixia coronata</name>
    <dbReference type="NCBI Taxonomy" id="796925"/>
    <lineage>
        <taxon>Eukaryota</taxon>
        <taxon>Fungi</taxon>
        <taxon>Fungi incertae sedis</taxon>
        <taxon>Zoopagomycota</taxon>
        <taxon>Entomophthoromycotina</taxon>
        <taxon>Entomophthoromycetes</taxon>
        <taxon>Entomophthorales</taxon>
        <taxon>Ancylistaceae</taxon>
        <taxon>Conidiobolus</taxon>
    </lineage>
</organism>
<sequence length="625" mass="71193">MNYNKNNPPVKRTTFQQHKEEIEAKKRRDNEEIAQVLADFVADFGEEGENSNNEAKLPQVKTFLKSSTNPLSNIEKKNTQSQVYQPKIFNTKDSSILDSANSPEYEPNLIPQTNISKKRKNLDSFLEELKKEQHEREIRSKFHHNTTNVQSLNPSTSSRQPKLFTDTPQFDQNSTNLFVGNISTKVNETKLMEIFGKFGPIASVKIMWPRTPEESQRRNNSGFVCFMKRDDASEALSNLDGTDLMGLNLRIGWGKSVQLPSIPVYDPNHSRAQQPPTSLPFNITKPLEKKNHNQIIIPSDSRQLEVIHKTIERVLDLGNSFEQLIMERNSNDPNFAFLTDIDSPNHLYYKWKLHSLRQGDSMDEWRIQPFQLFENGPEFLPPPVPIPESCIDESSDLDSEGNELPGTSKGLLLPRKSKILDKMLNELTLDRDSIGNVMVFLVDNCDAADETCTAICDLLISEKIDNNHKLALLYVISDTLYNISLEVSGSWKLRTKFETLLPVIFIHFGSVHRGIQSLGRLKAEAFRKRVMTVIPGWERMTFFPQPYLDHLSNLFQYGEDYEQVLNPDQSTIKQTEAESTNASKAVTSEEIDGEPLIGSDTENVDGEEFKDDDEEIDGIAYNSDD</sequence>
<dbReference type="Pfam" id="PF04818">
    <property type="entry name" value="CID"/>
    <property type="match status" value="1"/>
</dbReference>
<dbReference type="InterPro" id="IPR006569">
    <property type="entry name" value="CID_dom"/>
</dbReference>
<dbReference type="PANTHER" id="PTHR23140">
    <property type="entry name" value="RNA PROCESSING PROTEIN LD23810P"/>
    <property type="match status" value="1"/>
</dbReference>
<dbReference type="Pfam" id="PF00076">
    <property type="entry name" value="RRM_1"/>
    <property type="match status" value="1"/>
</dbReference>
<protein>
    <submittedName>
        <fullName evidence="7">Uncharacterized protein</fullName>
    </submittedName>
</protein>
<feature type="region of interest" description="Disordered" evidence="3">
    <location>
        <begin position="575"/>
        <end position="625"/>
    </location>
</feature>
<dbReference type="GO" id="GO:0003723">
    <property type="term" value="F:RNA binding"/>
    <property type="evidence" value="ECO:0007669"/>
    <property type="project" value="UniProtKB-UniRule"/>
</dbReference>
<evidence type="ECO:0000259" key="4">
    <source>
        <dbReference type="PROSITE" id="PS50102"/>
    </source>
</evidence>
<dbReference type="STRING" id="796925.A0A137PA29"/>
<dbReference type="InterPro" id="IPR000061">
    <property type="entry name" value="Surp"/>
</dbReference>
<evidence type="ECO:0000256" key="3">
    <source>
        <dbReference type="SAM" id="MobiDB-lite"/>
    </source>
</evidence>
<dbReference type="Proteomes" id="UP000070444">
    <property type="component" value="Unassembled WGS sequence"/>
</dbReference>
<dbReference type="Gene3D" id="1.10.10.790">
    <property type="entry name" value="Surp module"/>
    <property type="match status" value="1"/>
</dbReference>
<dbReference type="Gene3D" id="1.25.40.90">
    <property type="match status" value="1"/>
</dbReference>
<accession>A0A137PA29</accession>
<dbReference type="GO" id="GO:0006396">
    <property type="term" value="P:RNA processing"/>
    <property type="evidence" value="ECO:0007669"/>
    <property type="project" value="InterPro"/>
</dbReference>
<dbReference type="InterPro" id="IPR051485">
    <property type="entry name" value="SR-CTD_assoc_factor"/>
</dbReference>
<dbReference type="SUPFAM" id="SSF54928">
    <property type="entry name" value="RNA-binding domain, RBD"/>
    <property type="match status" value="1"/>
</dbReference>
<dbReference type="SMART" id="SM00648">
    <property type="entry name" value="SWAP"/>
    <property type="match status" value="1"/>
</dbReference>
<keyword evidence="1 2" id="KW-0694">RNA-binding</keyword>
<dbReference type="SMART" id="SM00360">
    <property type="entry name" value="RRM"/>
    <property type="match status" value="1"/>
</dbReference>
<dbReference type="PROSITE" id="PS50102">
    <property type="entry name" value="RRM"/>
    <property type="match status" value="1"/>
</dbReference>
<dbReference type="InterPro" id="IPR035967">
    <property type="entry name" value="SWAP/Surp_sf"/>
</dbReference>
<dbReference type="InterPro" id="IPR000504">
    <property type="entry name" value="RRM_dom"/>
</dbReference>
<feature type="compositionally biased region" description="Acidic residues" evidence="3">
    <location>
        <begin position="602"/>
        <end position="625"/>
    </location>
</feature>
<dbReference type="PROSITE" id="PS50128">
    <property type="entry name" value="SURP"/>
    <property type="match status" value="1"/>
</dbReference>